<dbReference type="EMBL" id="DLUI01000016">
    <property type="protein sequence ID" value="DAB39372.1"/>
    <property type="molecule type" value="Genomic_DNA"/>
</dbReference>
<dbReference type="Pfam" id="PF03739">
    <property type="entry name" value="LptF_LptG"/>
    <property type="match status" value="1"/>
</dbReference>
<evidence type="ECO:0000256" key="1">
    <source>
        <dbReference type="ARBA" id="ARBA00004651"/>
    </source>
</evidence>
<organism evidence="7 8">
    <name type="scientific">Sulfuricurvum kujiense</name>
    <dbReference type="NCBI Taxonomy" id="148813"/>
    <lineage>
        <taxon>Bacteria</taxon>
        <taxon>Pseudomonadati</taxon>
        <taxon>Campylobacterota</taxon>
        <taxon>Epsilonproteobacteria</taxon>
        <taxon>Campylobacterales</taxon>
        <taxon>Sulfurimonadaceae</taxon>
        <taxon>Sulfuricurvum</taxon>
    </lineage>
</organism>
<dbReference type="PANTHER" id="PTHR33529:SF6">
    <property type="entry name" value="YJGP_YJGQ FAMILY PERMEASE"/>
    <property type="match status" value="1"/>
</dbReference>
<evidence type="ECO:0000256" key="6">
    <source>
        <dbReference type="SAM" id="Phobius"/>
    </source>
</evidence>
<dbReference type="InterPro" id="IPR005495">
    <property type="entry name" value="LptG/LptF_permease"/>
</dbReference>
<keyword evidence="4 6" id="KW-1133">Transmembrane helix</keyword>
<dbReference type="Proteomes" id="UP000228859">
    <property type="component" value="Unassembled WGS sequence"/>
</dbReference>
<accession>A0A2D3WDK4</accession>
<feature type="transmembrane region" description="Helical" evidence="6">
    <location>
        <begin position="53"/>
        <end position="74"/>
    </location>
</feature>
<feature type="transmembrane region" description="Helical" evidence="6">
    <location>
        <begin position="268"/>
        <end position="289"/>
    </location>
</feature>
<evidence type="ECO:0000313" key="8">
    <source>
        <dbReference type="Proteomes" id="UP000228859"/>
    </source>
</evidence>
<protein>
    <submittedName>
        <fullName evidence="7">Permease</fullName>
    </submittedName>
</protein>
<feature type="transmembrane region" description="Helical" evidence="6">
    <location>
        <begin position="94"/>
        <end position="113"/>
    </location>
</feature>
<gene>
    <name evidence="7" type="ORF">CFH83_01085</name>
</gene>
<dbReference type="GO" id="GO:0015920">
    <property type="term" value="P:lipopolysaccharide transport"/>
    <property type="evidence" value="ECO:0007669"/>
    <property type="project" value="TreeGrafter"/>
</dbReference>
<dbReference type="GO" id="GO:0043190">
    <property type="term" value="C:ATP-binding cassette (ABC) transporter complex"/>
    <property type="evidence" value="ECO:0007669"/>
    <property type="project" value="TreeGrafter"/>
</dbReference>
<evidence type="ECO:0000256" key="5">
    <source>
        <dbReference type="ARBA" id="ARBA00023136"/>
    </source>
</evidence>
<keyword evidence="3 6" id="KW-0812">Transmembrane</keyword>
<dbReference type="AlphaFoldDB" id="A0A2D3WDK4"/>
<feature type="transmembrane region" description="Helical" evidence="6">
    <location>
        <begin position="12"/>
        <end position="32"/>
    </location>
</feature>
<evidence type="ECO:0000256" key="4">
    <source>
        <dbReference type="ARBA" id="ARBA00022989"/>
    </source>
</evidence>
<name>A0A2D3WDK4_9BACT</name>
<sequence length="364" mass="41476">MLAFTTLSLLYLRYFSIVLIALSSFMVGFDLMDNASELPNSANLVLIYIMYKYFYAIDMMLPISLIFAIIASLVELVRSNALAAYYALGYSKTRIMAPFLGVASLLIVIYIALHATNFARSNEFANNLRETSQFIRPTSNLFFTHEGSYIYFGNLYPLSKKAEDIRVFRFEEGTLKEALSANEAVYDDDNRYWNIKKAHLIRPPEGFDLKALGITTEDKENLKVLRDFKPKILDQVYEGKANFTIGDGLDALELLENQNVDVAKIKSAMYRIFVTPWFAPILMVLFFTYAPVSARFLNLSFFSFGAILVTLIVWGVLFMLGELSNNKTLTPEMGIIAPIIFLCCVMLWRLGNPLRRVRVKSRQN</sequence>
<evidence type="ECO:0000313" key="7">
    <source>
        <dbReference type="EMBL" id="DAB39372.1"/>
    </source>
</evidence>
<dbReference type="PANTHER" id="PTHR33529">
    <property type="entry name" value="SLR0882 PROTEIN-RELATED"/>
    <property type="match status" value="1"/>
</dbReference>
<feature type="transmembrane region" description="Helical" evidence="6">
    <location>
        <begin position="333"/>
        <end position="351"/>
    </location>
</feature>
<proteinExistence type="predicted"/>
<keyword evidence="2" id="KW-1003">Cell membrane</keyword>
<reference evidence="7 8" key="1">
    <citation type="journal article" date="2017" name="Front. Microbiol.">
        <title>Comparative Genomic Analysis of the Class Epsilonproteobacteria and Proposed Reclassification to Epsilonbacteraeota (phyl. nov.).</title>
        <authorList>
            <person name="Waite D.W."/>
            <person name="Vanwonterghem I."/>
            <person name="Rinke C."/>
            <person name="Parks D.H."/>
            <person name="Zhang Y."/>
            <person name="Takai K."/>
            <person name="Sievert S.M."/>
            <person name="Simon J."/>
            <person name="Campbell B.J."/>
            <person name="Hanson T.E."/>
            <person name="Woyke T."/>
            <person name="Klotz M.G."/>
            <person name="Hugenholtz P."/>
        </authorList>
    </citation>
    <scope>NUCLEOTIDE SEQUENCE [LARGE SCALE GENOMIC DNA]</scope>
    <source>
        <strain evidence="7">UBA12443</strain>
    </source>
</reference>
<dbReference type="RefSeq" id="WP_294894953.1">
    <property type="nucleotide sequence ID" value="NZ_DLUI01000016.1"/>
</dbReference>
<evidence type="ECO:0000256" key="3">
    <source>
        <dbReference type="ARBA" id="ARBA00022692"/>
    </source>
</evidence>
<comment type="caution">
    <text evidence="7">The sequence shown here is derived from an EMBL/GenBank/DDBJ whole genome shotgun (WGS) entry which is preliminary data.</text>
</comment>
<keyword evidence="5 6" id="KW-0472">Membrane</keyword>
<comment type="subcellular location">
    <subcellularLocation>
        <location evidence="1">Cell membrane</location>
        <topology evidence="1">Multi-pass membrane protein</topology>
    </subcellularLocation>
</comment>
<evidence type="ECO:0000256" key="2">
    <source>
        <dbReference type="ARBA" id="ARBA00022475"/>
    </source>
</evidence>
<feature type="transmembrane region" description="Helical" evidence="6">
    <location>
        <begin position="301"/>
        <end position="321"/>
    </location>
</feature>